<dbReference type="SUPFAM" id="SSF53649">
    <property type="entry name" value="Alkaline phosphatase-like"/>
    <property type="match status" value="1"/>
</dbReference>
<keyword evidence="8" id="KW-1185">Reference proteome</keyword>
<dbReference type="PROSITE" id="PS00523">
    <property type="entry name" value="SULFATASE_1"/>
    <property type="match status" value="1"/>
</dbReference>
<dbReference type="Pfam" id="PF00884">
    <property type="entry name" value="Sulfatase"/>
    <property type="match status" value="1"/>
</dbReference>
<dbReference type="Proteomes" id="UP000319817">
    <property type="component" value="Chromosome"/>
</dbReference>
<dbReference type="Gene3D" id="3.40.720.10">
    <property type="entry name" value="Alkaline Phosphatase, subunit A"/>
    <property type="match status" value="1"/>
</dbReference>
<dbReference type="InterPro" id="IPR017850">
    <property type="entry name" value="Alkaline_phosphatase_core_sf"/>
</dbReference>
<feature type="region of interest" description="Disordered" evidence="5">
    <location>
        <begin position="507"/>
        <end position="529"/>
    </location>
</feature>
<dbReference type="PANTHER" id="PTHR42693">
    <property type="entry name" value="ARYLSULFATASE FAMILY MEMBER"/>
    <property type="match status" value="1"/>
</dbReference>
<name>A0A517P120_9BACT</name>
<dbReference type="InterPro" id="IPR000917">
    <property type="entry name" value="Sulfatase_N"/>
</dbReference>
<dbReference type="PANTHER" id="PTHR42693:SF53">
    <property type="entry name" value="ENDO-4-O-SULFATASE"/>
    <property type="match status" value="1"/>
</dbReference>
<dbReference type="Gene3D" id="3.30.1120.10">
    <property type="match status" value="1"/>
</dbReference>
<dbReference type="RefSeq" id="WP_419189335.1">
    <property type="nucleotide sequence ID" value="NZ_CP036526.1"/>
</dbReference>
<evidence type="ECO:0000256" key="2">
    <source>
        <dbReference type="ARBA" id="ARBA00022723"/>
    </source>
</evidence>
<dbReference type="PROSITE" id="PS00149">
    <property type="entry name" value="SULFATASE_2"/>
    <property type="match status" value="1"/>
</dbReference>
<reference evidence="7 8" key="1">
    <citation type="submission" date="2019-02" db="EMBL/GenBank/DDBJ databases">
        <title>Deep-cultivation of Planctomycetes and their phenomic and genomic characterization uncovers novel biology.</title>
        <authorList>
            <person name="Wiegand S."/>
            <person name="Jogler M."/>
            <person name="Boedeker C."/>
            <person name="Pinto D."/>
            <person name="Vollmers J."/>
            <person name="Rivas-Marin E."/>
            <person name="Kohn T."/>
            <person name="Peeters S.H."/>
            <person name="Heuer A."/>
            <person name="Rast P."/>
            <person name="Oberbeckmann S."/>
            <person name="Bunk B."/>
            <person name="Jeske O."/>
            <person name="Meyerdierks A."/>
            <person name="Storesund J.E."/>
            <person name="Kallscheuer N."/>
            <person name="Luecker S."/>
            <person name="Lage O.M."/>
            <person name="Pohl T."/>
            <person name="Merkel B.J."/>
            <person name="Hornburger P."/>
            <person name="Mueller R.-W."/>
            <person name="Bruemmer F."/>
            <person name="Labrenz M."/>
            <person name="Spormann A.M."/>
            <person name="Op den Camp H."/>
            <person name="Overmann J."/>
            <person name="Amann R."/>
            <person name="Jetten M.S.M."/>
            <person name="Mascher T."/>
            <person name="Medema M.H."/>
            <person name="Devos D.P."/>
            <person name="Kaster A.-K."/>
            <person name="Ovreas L."/>
            <person name="Rohde M."/>
            <person name="Galperin M.Y."/>
            <person name="Jogler C."/>
        </authorList>
    </citation>
    <scope>NUCLEOTIDE SEQUENCE [LARGE SCALE GENOMIC DNA]</scope>
    <source>
        <strain evidence="7 8">K23_9</strain>
    </source>
</reference>
<gene>
    <name evidence="7" type="primary">atsA_77</name>
    <name evidence="7" type="ORF">K239x_50840</name>
</gene>
<dbReference type="EC" id="3.1.6.1" evidence="7"/>
<evidence type="ECO:0000256" key="3">
    <source>
        <dbReference type="ARBA" id="ARBA00022801"/>
    </source>
</evidence>
<evidence type="ECO:0000256" key="4">
    <source>
        <dbReference type="ARBA" id="ARBA00022837"/>
    </source>
</evidence>
<dbReference type="GO" id="GO:0004065">
    <property type="term" value="F:arylsulfatase activity"/>
    <property type="evidence" value="ECO:0007669"/>
    <property type="project" value="UniProtKB-EC"/>
</dbReference>
<sequence length="529" mass="57776">MKTKTSMLTTMSLILTQYKSMEKWYARTMNIQTNKSILAFWVVALLAVGLCAEASAAERPNIVFIYADDLGYGDVQCLNPEHGKIATPKMDQLAAEGMVFTDAHTSSSVCTPSRYGLLTGRYNWRSERQAGVINGYGKPLIPTERMTVASLLKAQGYSTAMVGKWHLGMNFVKNGKGQHQVDWKAPITGGPSDLGFDYYFGISASLDMPPYIYIENDKFVGECTTTKDFRRTGPAHEDFERIDVLDDFADKAVGYINKQEAAKPFFLYVALASPHTPIVPTPAWQGKSKLGAYGDFVMQTDAAIGQIVQAVDAARLTENTLVIVSSDNGCSKAANIKGLEAKGHYPSAQFRGSKADLWDGGHRVPFIVRWPAGVKPGSQCDQTICLTDLMATCADLAEVKLPDTAGEDSVSFLPALSGESIESSRAGVIHHSISGHFAYRQEKWKLCLAKGSGGWTAPKEEDVPADAPKAQLYDLEKDPGETTNLYTTHPEVAERLLKQLEADVMNGRSTEGSEAKNDVEGIKLWKSGR</sequence>
<evidence type="ECO:0000313" key="8">
    <source>
        <dbReference type="Proteomes" id="UP000319817"/>
    </source>
</evidence>
<organism evidence="7 8">
    <name type="scientific">Stieleria marina</name>
    <dbReference type="NCBI Taxonomy" id="1930275"/>
    <lineage>
        <taxon>Bacteria</taxon>
        <taxon>Pseudomonadati</taxon>
        <taxon>Planctomycetota</taxon>
        <taxon>Planctomycetia</taxon>
        <taxon>Pirellulales</taxon>
        <taxon>Pirellulaceae</taxon>
        <taxon>Stieleria</taxon>
    </lineage>
</organism>
<keyword evidence="4" id="KW-0106">Calcium</keyword>
<dbReference type="EMBL" id="CP036526">
    <property type="protein sequence ID" value="QDT13068.1"/>
    <property type="molecule type" value="Genomic_DNA"/>
</dbReference>
<dbReference type="AlphaFoldDB" id="A0A517P120"/>
<dbReference type="InterPro" id="IPR024607">
    <property type="entry name" value="Sulfatase_CS"/>
</dbReference>
<feature type="compositionally biased region" description="Basic and acidic residues" evidence="5">
    <location>
        <begin position="511"/>
        <end position="523"/>
    </location>
</feature>
<evidence type="ECO:0000313" key="7">
    <source>
        <dbReference type="EMBL" id="QDT13068.1"/>
    </source>
</evidence>
<keyword evidence="2" id="KW-0479">Metal-binding</keyword>
<dbReference type="GO" id="GO:0046872">
    <property type="term" value="F:metal ion binding"/>
    <property type="evidence" value="ECO:0007669"/>
    <property type="project" value="UniProtKB-KW"/>
</dbReference>
<proteinExistence type="inferred from homology"/>
<evidence type="ECO:0000259" key="6">
    <source>
        <dbReference type="Pfam" id="PF00884"/>
    </source>
</evidence>
<feature type="domain" description="Sulfatase N-terminal" evidence="6">
    <location>
        <begin position="60"/>
        <end position="398"/>
    </location>
</feature>
<keyword evidence="3 7" id="KW-0378">Hydrolase</keyword>
<protein>
    <submittedName>
        <fullName evidence="7">Arylsulfatase</fullName>
        <ecNumber evidence="7">3.1.6.1</ecNumber>
    </submittedName>
</protein>
<accession>A0A517P120</accession>
<evidence type="ECO:0000256" key="1">
    <source>
        <dbReference type="ARBA" id="ARBA00008779"/>
    </source>
</evidence>
<dbReference type="InterPro" id="IPR050738">
    <property type="entry name" value="Sulfatase"/>
</dbReference>
<evidence type="ECO:0000256" key="5">
    <source>
        <dbReference type="SAM" id="MobiDB-lite"/>
    </source>
</evidence>
<comment type="similarity">
    <text evidence="1">Belongs to the sulfatase family.</text>
</comment>
<dbReference type="CDD" id="cd16143">
    <property type="entry name" value="ARS_like"/>
    <property type="match status" value="1"/>
</dbReference>